<dbReference type="InterPro" id="IPR035895">
    <property type="entry name" value="HPr-like_sf"/>
</dbReference>
<dbReference type="CDD" id="cd00367">
    <property type="entry name" value="PTS-HPr_like"/>
    <property type="match status" value="1"/>
</dbReference>
<dbReference type="SUPFAM" id="SSF55594">
    <property type="entry name" value="HPr-like"/>
    <property type="match status" value="1"/>
</dbReference>
<dbReference type="InterPro" id="IPR002114">
    <property type="entry name" value="PTS_HPr_Ser_P_site"/>
</dbReference>
<sequence>MAKFSAIITDKVGLHARPASVLAKEASKFSSHITIMVGEKQGNLKSIMNVMAMAIKTGTEVTIQADGNDEEQAIQAIKQTMIDTALIQG</sequence>
<dbReference type="Pfam" id="PF00381">
    <property type="entry name" value="PTS-HPr"/>
    <property type="match status" value="1"/>
</dbReference>
<dbReference type="InterPro" id="IPR050399">
    <property type="entry name" value="HPr"/>
</dbReference>
<evidence type="ECO:0000256" key="4">
    <source>
        <dbReference type="ARBA" id="ARBA00022490"/>
    </source>
</evidence>
<dbReference type="PROSITE" id="PS00589">
    <property type="entry name" value="PTS_HPR_SER"/>
    <property type="match status" value="1"/>
</dbReference>
<dbReference type="GO" id="GO:0005737">
    <property type="term" value="C:cytoplasm"/>
    <property type="evidence" value="ECO:0007669"/>
    <property type="project" value="UniProtKB-SubCell"/>
</dbReference>
<keyword evidence="4" id="KW-0963">Cytoplasm</keyword>
<keyword evidence="5" id="KW-0598">Phosphotransferase system</keyword>
<dbReference type="OMA" id="AEVWVTR"/>
<dbReference type="RefSeq" id="WP_011166936.1">
    <property type="nucleotide sequence ID" value="NZ_CP010267.1"/>
</dbReference>
<gene>
    <name evidence="7" type="primary">ptsH</name>
    <name evidence="7" type="ORF">TS59_0843</name>
</gene>
<evidence type="ECO:0000256" key="3">
    <source>
        <dbReference type="ARBA" id="ARBA00020422"/>
    </source>
</evidence>
<dbReference type="PROSITE" id="PS00369">
    <property type="entry name" value="PTS_HPR_HIS"/>
    <property type="match status" value="1"/>
</dbReference>
<reference evidence="7 8" key="1">
    <citation type="submission" date="2015-02" db="EMBL/GenBank/DDBJ databases">
        <title>Mycoplasma mycoides subsp. mycoides strain:B237 Genome sequencing.</title>
        <authorList>
            <person name="Fischer A."/>
            <person name="Santana-Cruz I."/>
            <person name="Schieck E."/>
            <person name="Gourle H."/>
            <person name="Lambert M."/>
            <person name="Nadendla S."/>
            <person name="Miller R.A."/>
            <person name="Weber J."/>
            <person name="Bongcam-Rudloff E."/>
            <person name="Vashee S."/>
            <person name="Frey J."/>
            <person name="Jores J."/>
        </authorList>
    </citation>
    <scope>NUCLEOTIDE SEQUENCE [LARGE SCALE GENOMIC DNA]</scope>
    <source>
        <strain evidence="7 8">B237</strain>
    </source>
</reference>
<dbReference type="AlphaFoldDB" id="A0AAE2EI26"/>
<keyword evidence="7" id="KW-0808">Transferase</keyword>
<dbReference type="PANTHER" id="PTHR33705:SF2">
    <property type="entry name" value="PHOSPHOCARRIER PROTEIN NPR"/>
    <property type="match status" value="1"/>
</dbReference>
<dbReference type="InterPro" id="IPR000032">
    <property type="entry name" value="HPr-like"/>
</dbReference>
<dbReference type="PROSITE" id="PS51350">
    <property type="entry name" value="PTS_HPR_DOM"/>
    <property type="match status" value="1"/>
</dbReference>
<dbReference type="NCBIfam" id="TIGR01003">
    <property type="entry name" value="PTS_HPr_family"/>
    <property type="match status" value="1"/>
</dbReference>
<evidence type="ECO:0000256" key="5">
    <source>
        <dbReference type="ARBA" id="ARBA00022683"/>
    </source>
</evidence>
<dbReference type="GO" id="GO:0009401">
    <property type="term" value="P:phosphoenolpyruvate-dependent sugar phosphotransferase system"/>
    <property type="evidence" value="ECO:0007669"/>
    <property type="project" value="UniProtKB-KW"/>
</dbReference>
<evidence type="ECO:0000256" key="1">
    <source>
        <dbReference type="ARBA" id="ARBA00003681"/>
    </source>
</evidence>
<comment type="function">
    <text evidence="1">General (non sugar-specific) component of the phosphoenolpyruvate-dependent sugar phosphotransferase system (sugar PTS). This major carbohydrate active-transport system catalyzes the phosphorylation of incoming sugar substrates concomitantly with their translocation across the cell membrane. The phosphoryl group from phosphoenolpyruvate (PEP) is transferred to the phosphoryl carrier protein HPr by enzyme I. Phospho-HPr then transfers it to the PTS EIIA domain.</text>
</comment>
<proteinExistence type="predicted"/>
<name>A0AAE2EI26_MYCMY</name>
<comment type="subcellular location">
    <subcellularLocation>
        <location evidence="2">Cytoplasm</location>
    </subcellularLocation>
</comment>
<feature type="domain" description="HPr" evidence="6">
    <location>
        <begin position="1"/>
        <end position="89"/>
    </location>
</feature>
<evidence type="ECO:0000313" key="8">
    <source>
        <dbReference type="Proteomes" id="UP000033624"/>
    </source>
</evidence>
<dbReference type="Proteomes" id="UP000033624">
    <property type="component" value="Unassembled WGS sequence"/>
</dbReference>
<dbReference type="Gene3D" id="3.30.1340.10">
    <property type="entry name" value="HPr-like"/>
    <property type="match status" value="1"/>
</dbReference>
<organism evidence="7 8">
    <name type="scientific">Mycoplasma mycoides subsp. mycoides</name>
    <dbReference type="NCBI Taxonomy" id="2103"/>
    <lineage>
        <taxon>Bacteria</taxon>
        <taxon>Bacillati</taxon>
        <taxon>Mycoplasmatota</taxon>
        <taxon>Mollicutes</taxon>
        <taxon>Mycoplasmataceae</taxon>
        <taxon>Mycoplasma</taxon>
    </lineage>
</organism>
<accession>A0AAE2EI26</accession>
<protein>
    <recommendedName>
        <fullName evidence="3">Phosphocarrier protein HPr</fullName>
    </recommendedName>
</protein>
<dbReference type="InterPro" id="IPR001020">
    <property type="entry name" value="PTS_HPr_His_P_site"/>
</dbReference>
<dbReference type="PANTHER" id="PTHR33705">
    <property type="entry name" value="PHOSPHOCARRIER PROTEIN HPR"/>
    <property type="match status" value="1"/>
</dbReference>
<evidence type="ECO:0000259" key="6">
    <source>
        <dbReference type="PROSITE" id="PS51350"/>
    </source>
</evidence>
<evidence type="ECO:0000313" key="7">
    <source>
        <dbReference type="EMBL" id="KJQ45864.1"/>
    </source>
</evidence>
<dbReference type="KEGG" id="mmyi:mycmycITA_00809"/>
<dbReference type="EMBL" id="LAEW01000001">
    <property type="protein sequence ID" value="KJQ45864.1"/>
    <property type="molecule type" value="Genomic_DNA"/>
</dbReference>
<evidence type="ECO:0000256" key="2">
    <source>
        <dbReference type="ARBA" id="ARBA00004496"/>
    </source>
</evidence>
<dbReference type="PRINTS" id="PR00107">
    <property type="entry name" value="PHOSPHOCPHPR"/>
</dbReference>
<dbReference type="GO" id="GO:0016740">
    <property type="term" value="F:transferase activity"/>
    <property type="evidence" value="ECO:0007669"/>
    <property type="project" value="UniProtKB-KW"/>
</dbReference>
<comment type="caution">
    <text evidence="7">The sequence shown here is derived from an EMBL/GenBank/DDBJ whole genome shotgun (WGS) entry which is preliminary data.</text>
</comment>